<dbReference type="KEGG" id="bha:BH2196"/>
<dbReference type="PIR" id="D83924">
    <property type="entry name" value="D83924"/>
</dbReference>
<evidence type="ECO:0000313" key="2">
    <source>
        <dbReference type="EMBL" id="BAB05915.1"/>
    </source>
</evidence>
<name>Q9KAU0_HALH5</name>
<keyword evidence="1" id="KW-0812">Transmembrane</keyword>
<sequence>MTVYETLSIVVQVNSILLATLTFVLSLVVFFNKKK</sequence>
<keyword evidence="3" id="KW-1185">Reference proteome</keyword>
<protein>
    <submittedName>
        <fullName evidence="2">BH2196 protein</fullName>
    </submittedName>
</protein>
<dbReference type="EMBL" id="BA000004">
    <property type="protein sequence ID" value="BAB05915.1"/>
    <property type="molecule type" value="Genomic_DNA"/>
</dbReference>
<reference evidence="2 3" key="1">
    <citation type="journal article" date="2000" name="Nucleic Acids Res.">
        <title>Complete genome sequence of the alkaliphilic bacterium Bacillus halodurans and genomic sequence comparison with Bacillus subtilis.</title>
        <authorList>
            <person name="Takami H."/>
            <person name="Nakasone K."/>
            <person name="Takaki Y."/>
            <person name="Maeno G."/>
            <person name="Sasaki R."/>
            <person name="Masui N."/>
            <person name="Fuji F."/>
            <person name="Hirama C."/>
            <person name="Nakamura Y."/>
            <person name="Ogasawara N."/>
            <person name="Kuhara S."/>
            <person name="Horikoshi K."/>
        </authorList>
    </citation>
    <scope>NUCLEOTIDE SEQUENCE [LARGE SCALE GENOMIC DNA]</scope>
    <source>
        <strain evidence="3">ATCC BAA-125 / DSM 18197 / FERM 7344 / JCM 9153 / C-125</strain>
    </source>
</reference>
<keyword evidence="1" id="KW-1133">Transmembrane helix</keyword>
<dbReference type="HOGENOM" id="CLU_205161_4_1_9"/>
<feature type="transmembrane region" description="Helical" evidence="1">
    <location>
        <begin position="6"/>
        <end position="31"/>
    </location>
</feature>
<organism evidence="2 3">
    <name type="scientific">Halalkalibacterium halodurans (strain ATCC BAA-125 / DSM 18197 / FERM 7344 / JCM 9153 / C-125)</name>
    <name type="common">Bacillus halodurans</name>
    <dbReference type="NCBI Taxonomy" id="272558"/>
    <lineage>
        <taxon>Bacteria</taxon>
        <taxon>Bacillati</taxon>
        <taxon>Bacillota</taxon>
        <taxon>Bacilli</taxon>
        <taxon>Bacillales</taxon>
        <taxon>Bacillaceae</taxon>
        <taxon>Halalkalibacterium (ex Joshi et al. 2022)</taxon>
    </lineage>
</organism>
<dbReference type="Proteomes" id="UP000001258">
    <property type="component" value="Chromosome"/>
</dbReference>
<keyword evidence="1" id="KW-0472">Membrane</keyword>
<dbReference type="AlphaFoldDB" id="Q9KAU0"/>
<gene>
    <name evidence="2" type="ordered locus">BH2196</name>
</gene>
<evidence type="ECO:0000256" key="1">
    <source>
        <dbReference type="SAM" id="Phobius"/>
    </source>
</evidence>
<proteinExistence type="predicted"/>
<accession>Q9KAU0</accession>
<evidence type="ECO:0000313" key="3">
    <source>
        <dbReference type="Proteomes" id="UP000001258"/>
    </source>
</evidence>